<accession>A0AAU9X848</accession>
<feature type="signal peptide" evidence="1">
    <location>
        <begin position="1"/>
        <end position="16"/>
    </location>
</feature>
<dbReference type="CDD" id="cd00161">
    <property type="entry name" value="beta-trefoil_Ricin-like"/>
    <property type="match status" value="1"/>
</dbReference>
<dbReference type="SUPFAM" id="SSF50370">
    <property type="entry name" value="Ricin B-like lectins"/>
    <property type="match status" value="1"/>
</dbReference>
<dbReference type="AlphaFoldDB" id="A0AAU9X848"/>
<dbReference type="EMBL" id="CALNXJ010000034">
    <property type="protein sequence ID" value="CAH3140436.1"/>
    <property type="molecule type" value="Genomic_DNA"/>
</dbReference>
<dbReference type="Gene3D" id="2.80.10.50">
    <property type="match status" value="1"/>
</dbReference>
<comment type="caution">
    <text evidence="2">The sequence shown here is derived from an EMBL/GenBank/DDBJ whole genome shotgun (WGS) entry which is preliminary data.</text>
</comment>
<protein>
    <submittedName>
        <fullName evidence="2">Uncharacterized protein</fullName>
    </submittedName>
</protein>
<name>A0AAU9X848_9CNID</name>
<dbReference type="InterPro" id="IPR035992">
    <property type="entry name" value="Ricin_B-like_lectins"/>
</dbReference>
<gene>
    <name evidence="2" type="ORF">PMEA_00019182</name>
</gene>
<evidence type="ECO:0000313" key="3">
    <source>
        <dbReference type="Proteomes" id="UP001159428"/>
    </source>
</evidence>
<keyword evidence="3" id="KW-1185">Reference proteome</keyword>
<keyword evidence="1" id="KW-0732">Signal</keyword>
<reference evidence="2 3" key="1">
    <citation type="submission" date="2022-05" db="EMBL/GenBank/DDBJ databases">
        <authorList>
            <consortium name="Genoscope - CEA"/>
            <person name="William W."/>
        </authorList>
    </citation>
    <scope>NUCLEOTIDE SEQUENCE [LARGE SCALE GENOMIC DNA]</scope>
</reference>
<proteinExistence type="predicted"/>
<dbReference type="Proteomes" id="UP001159428">
    <property type="component" value="Unassembled WGS sequence"/>
</dbReference>
<sequence>MKSLVLLSITLALAKSLPLETDQDTEVALNEDEKIETLVFDPEVSDTADKLEIAERDTADKIEIGERGYYHGISKGIYLIENFETKRLLFQDGPKIKGSRGAEKGWKAHTGFKAPAVVGADANYYNRAYWKIIPQGGGKYLIENVETKRYLFQDGPAIKGRRGAEAGWAAHTGFKAPAVVGADANYYNRAFWVITPLGSGRYFIENVHTKRFVFQTGQPIKGKRGAEGGWKNAYGLTSPAVVGADANYYNRAYWILHKVH</sequence>
<evidence type="ECO:0000313" key="2">
    <source>
        <dbReference type="EMBL" id="CAH3140436.1"/>
    </source>
</evidence>
<evidence type="ECO:0000256" key="1">
    <source>
        <dbReference type="SAM" id="SignalP"/>
    </source>
</evidence>
<feature type="chain" id="PRO_5043650664" evidence="1">
    <location>
        <begin position="17"/>
        <end position="260"/>
    </location>
</feature>
<organism evidence="2 3">
    <name type="scientific">Pocillopora meandrina</name>
    <dbReference type="NCBI Taxonomy" id="46732"/>
    <lineage>
        <taxon>Eukaryota</taxon>
        <taxon>Metazoa</taxon>
        <taxon>Cnidaria</taxon>
        <taxon>Anthozoa</taxon>
        <taxon>Hexacorallia</taxon>
        <taxon>Scleractinia</taxon>
        <taxon>Astrocoeniina</taxon>
        <taxon>Pocilloporidae</taxon>
        <taxon>Pocillopora</taxon>
    </lineage>
</organism>